<sequence>MENWFIKNKKADFEYIMKECGISEVLARCLVNRGLEDPDKIKVFLNPSLEDLYNPFLLKDMEKTCDILQEKILNGKNIRIVGDYDVDGVVATYILYRTLKMLGANVDYEIPDRINDGYGINMRIVEEAKAQNIDTLLTCDNGIVAMEQVLKAKEYGMTVIVTDHHNLLETEDKKVVIPQADAVINPKRPDCPYPFKGLCGAAVAYKLAVALLERYDIPEKDEYEKELISYTAIATVCDVMELVDENRIIVKHGLDLLKNTPNIGLLTLMEICQINNKDLSAFHLGFIIGPCLNASGRLDTAKKGLSLLLAPNKSEALVLATELKSLNESRKSMTEKYLEKAIKLIEDEHMLDDKVLVVYLPDCHESVAGIIAGRLRERYHRPAIVLTDSAEHVKGSGRSINEYNMIEELSKHRDLFIKVGGHPLAAGMSILPENIEVLRKVLNENSTLTEEMLKPKVTIDILLPLGYLSEGLVKELRLLEPFGNGNSKPLFAEKDLTVKSLMIVGSNASGIKMRVRNQYGREMDALYFGDVDRFFKYIGDTYGQDEVWRLKTGRGSNIKLTVTYYPNINEYNGYKSIQLMIQNYR</sequence>
<evidence type="ECO:0000256" key="1">
    <source>
        <dbReference type="ARBA" id="ARBA00005915"/>
    </source>
</evidence>
<dbReference type="GO" id="GO:0008409">
    <property type="term" value="F:5'-3' exonuclease activity"/>
    <property type="evidence" value="ECO:0007669"/>
    <property type="project" value="InterPro"/>
</dbReference>
<comment type="similarity">
    <text evidence="1">Belongs to the RecJ family.</text>
</comment>
<dbReference type="Gene3D" id="3.90.1640.30">
    <property type="match status" value="1"/>
</dbReference>
<evidence type="ECO:0000259" key="7">
    <source>
        <dbReference type="Pfam" id="PF02272"/>
    </source>
</evidence>
<evidence type="ECO:0000256" key="3">
    <source>
        <dbReference type="ARBA" id="ARBA00022722"/>
    </source>
</evidence>
<evidence type="ECO:0000256" key="5">
    <source>
        <dbReference type="ARBA" id="ARBA00022839"/>
    </source>
</evidence>
<evidence type="ECO:0000313" key="9">
    <source>
        <dbReference type="EMBL" id="CRZ34991.1"/>
    </source>
</evidence>
<dbReference type="GO" id="GO:0006310">
    <property type="term" value="P:DNA recombination"/>
    <property type="evidence" value="ECO:0007669"/>
    <property type="project" value="InterPro"/>
</dbReference>
<evidence type="ECO:0000256" key="2">
    <source>
        <dbReference type="ARBA" id="ARBA00019841"/>
    </source>
</evidence>
<keyword evidence="10" id="KW-1185">Reference proteome</keyword>
<keyword evidence="4" id="KW-0378">Hydrolase</keyword>
<dbReference type="InterPro" id="IPR038763">
    <property type="entry name" value="DHH_sf"/>
</dbReference>
<dbReference type="GO" id="GO:0003676">
    <property type="term" value="F:nucleic acid binding"/>
    <property type="evidence" value="ECO:0007669"/>
    <property type="project" value="InterPro"/>
</dbReference>
<dbReference type="SUPFAM" id="SSF64182">
    <property type="entry name" value="DHH phosphoesterases"/>
    <property type="match status" value="1"/>
</dbReference>
<dbReference type="InterPro" id="IPR003156">
    <property type="entry name" value="DHHA1_dom"/>
</dbReference>
<evidence type="ECO:0000259" key="8">
    <source>
        <dbReference type="Pfam" id="PF17768"/>
    </source>
</evidence>
<gene>
    <name evidence="9" type="ORF">HHT355_1791</name>
</gene>
<dbReference type="PANTHER" id="PTHR30255:SF2">
    <property type="entry name" value="SINGLE-STRANDED-DNA-SPECIFIC EXONUCLEASE RECJ"/>
    <property type="match status" value="1"/>
</dbReference>
<dbReference type="NCBIfam" id="TIGR00644">
    <property type="entry name" value="recJ"/>
    <property type="match status" value="1"/>
</dbReference>
<dbReference type="InterPro" id="IPR001667">
    <property type="entry name" value="DDH_dom"/>
</dbReference>
<evidence type="ECO:0000256" key="4">
    <source>
        <dbReference type="ARBA" id="ARBA00022801"/>
    </source>
</evidence>
<keyword evidence="5" id="KW-0269">Exonuclease</keyword>
<dbReference type="InterPro" id="IPR041122">
    <property type="entry name" value="RecJ_OB"/>
</dbReference>
<dbReference type="GO" id="GO:0006281">
    <property type="term" value="P:DNA repair"/>
    <property type="evidence" value="ECO:0007669"/>
    <property type="project" value="InterPro"/>
</dbReference>
<dbReference type="Pfam" id="PF01368">
    <property type="entry name" value="DHH"/>
    <property type="match status" value="1"/>
</dbReference>
<dbReference type="AlphaFoldDB" id="A0A0H5SJN1"/>
<dbReference type="Gene3D" id="3.10.310.30">
    <property type="match status" value="1"/>
</dbReference>
<dbReference type="RefSeq" id="WP_330403391.1">
    <property type="nucleotide sequence ID" value="NZ_CVTD020000017.1"/>
</dbReference>
<protein>
    <recommendedName>
        <fullName evidence="2">Single-stranded-DNA-specific exonuclease RecJ</fullName>
    </recommendedName>
</protein>
<feature type="domain" description="DHHA1" evidence="7">
    <location>
        <begin position="352"/>
        <end position="444"/>
    </location>
</feature>
<feature type="domain" description="RecJ OB" evidence="8">
    <location>
        <begin position="459"/>
        <end position="582"/>
    </location>
</feature>
<dbReference type="Pfam" id="PF17768">
    <property type="entry name" value="RecJ_OB"/>
    <property type="match status" value="1"/>
</dbReference>
<organism evidence="9 10">
    <name type="scientific">Herbinix hemicellulosilytica</name>
    <dbReference type="NCBI Taxonomy" id="1564487"/>
    <lineage>
        <taxon>Bacteria</taxon>
        <taxon>Bacillati</taxon>
        <taxon>Bacillota</taxon>
        <taxon>Clostridia</taxon>
        <taxon>Lachnospirales</taxon>
        <taxon>Lachnospiraceae</taxon>
        <taxon>Herbinix</taxon>
    </lineage>
</organism>
<dbReference type="InterPro" id="IPR051673">
    <property type="entry name" value="SSDNA_exonuclease_RecJ"/>
</dbReference>
<dbReference type="Pfam" id="PF02272">
    <property type="entry name" value="DHHA1"/>
    <property type="match status" value="1"/>
</dbReference>
<evidence type="ECO:0000259" key="6">
    <source>
        <dbReference type="Pfam" id="PF01368"/>
    </source>
</evidence>
<dbReference type="PANTHER" id="PTHR30255">
    <property type="entry name" value="SINGLE-STRANDED-DNA-SPECIFIC EXONUCLEASE RECJ"/>
    <property type="match status" value="1"/>
</dbReference>
<dbReference type="Proteomes" id="UP000236497">
    <property type="component" value="Unassembled WGS sequence"/>
</dbReference>
<proteinExistence type="inferred from homology"/>
<evidence type="ECO:0000313" key="10">
    <source>
        <dbReference type="Proteomes" id="UP000236497"/>
    </source>
</evidence>
<dbReference type="InterPro" id="IPR004610">
    <property type="entry name" value="RecJ"/>
</dbReference>
<accession>A0A0H5SJN1</accession>
<reference evidence="9 10" key="1">
    <citation type="submission" date="2015-06" db="EMBL/GenBank/DDBJ databases">
        <authorList>
            <person name="Wibberg Daniel"/>
        </authorList>
    </citation>
    <scope>NUCLEOTIDE SEQUENCE [LARGE SCALE GENOMIC DNA]</scope>
    <source>
        <strain evidence="9 10">T3/55T</strain>
    </source>
</reference>
<name>A0A0H5SJN1_HERHM</name>
<feature type="domain" description="DDH" evidence="6">
    <location>
        <begin position="77"/>
        <end position="235"/>
    </location>
</feature>
<dbReference type="EMBL" id="CVTD020000017">
    <property type="protein sequence ID" value="CRZ34991.1"/>
    <property type="molecule type" value="Genomic_DNA"/>
</dbReference>
<keyword evidence="3" id="KW-0540">Nuclease</keyword>